<accession>A0A804IK71</accession>
<proteinExistence type="predicted"/>
<dbReference type="InParanoid" id="A0A804IK71"/>
<protein>
    <submittedName>
        <fullName evidence="2">(wild Malaysian banana) hypothetical protein</fullName>
    </submittedName>
</protein>
<dbReference type="EMBL" id="HG996469">
    <property type="protein sequence ID" value="CAG1840971.1"/>
    <property type="molecule type" value="Genomic_DNA"/>
</dbReference>
<dbReference type="PANTHER" id="PTHR36705">
    <property type="entry name" value="CLAVATA3/ESR (CLE)-RELATED PROTEIN 20"/>
    <property type="match status" value="1"/>
</dbReference>
<dbReference type="Proteomes" id="UP000012960">
    <property type="component" value="Unplaced"/>
</dbReference>
<organism evidence="3 4">
    <name type="scientific">Musa acuminata subsp. malaccensis</name>
    <name type="common">Wild banana</name>
    <name type="synonym">Musa malaccensis</name>
    <dbReference type="NCBI Taxonomy" id="214687"/>
    <lineage>
        <taxon>Eukaryota</taxon>
        <taxon>Viridiplantae</taxon>
        <taxon>Streptophyta</taxon>
        <taxon>Embryophyta</taxon>
        <taxon>Tracheophyta</taxon>
        <taxon>Spermatophyta</taxon>
        <taxon>Magnoliopsida</taxon>
        <taxon>Liliopsida</taxon>
        <taxon>Zingiberales</taxon>
        <taxon>Musaceae</taxon>
        <taxon>Musa</taxon>
    </lineage>
</organism>
<feature type="chain" id="PRO_5033611311" evidence="1">
    <location>
        <begin position="30"/>
        <end position="90"/>
    </location>
</feature>
<evidence type="ECO:0000313" key="4">
    <source>
        <dbReference type="Proteomes" id="UP000012960"/>
    </source>
</evidence>
<evidence type="ECO:0000313" key="3">
    <source>
        <dbReference type="EnsemblPlants" id="Ma04_p02290.1"/>
    </source>
</evidence>
<dbReference type="PANTHER" id="PTHR36705:SF10">
    <property type="entry name" value="CLAVATA3_ESR (CLE)-RELATED PROTEIN 19"/>
    <property type="match status" value="1"/>
</dbReference>
<dbReference type="Gramene" id="Ma04_t02290.1">
    <property type="protein sequence ID" value="Ma04_p02290.1"/>
    <property type="gene ID" value="Ma04_g02290"/>
</dbReference>
<sequence>MRKKRWAPTSAMAACLILVVAAMCSAALGREMGRKRRHAMEAERIPANESVVDAAAVNLCDCLDRPKRNDSLVDDYKRLVPTGPNPLHNR</sequence>
<keyword evidence="1" id="KW-0732">Signal</keyword>
<reference evidence="2" key="1">
    <citation type="submission" date="2021-03" db="EMBL/GenBank/DDBJ databases">
        <authorList>
            <consortium name="Genoscope - CEA"/>
            <person name="William W."/>
        </authorList>
    </citation>
    <scope>NUCLEOTIDE SEQUENCE</scope>
    <source>
        <strain evidence="2">Doubled-haploid Pahang</strain>
    </source>
</reference>
<dbReference type="AlphaFoldDB" id="A0A804IK71"/>
<keyword evidence="4" id="KW-1185">Reference proteome</keyword>
<dbReference type="EnsemblPlants" id="Ma04_t02290.1">
    <property type="protein sequence ID" value="Ma04_p02290.1"/>
    <property type="gene ID" value="Ma04_g02290"/>
</dbReference>
<dbReference type="FunCoup" id="A0A804IK71">
    <property type="interactions" value="108"/>
</dbReference>
<reference evidence="3" key="2">
    <citation type="submission" date="2021-05" db="UniProtKB">
        <authorList>
            <consortium name="EnsemblPlants"/>
        </authorList>
    </citation>
    <scope>IDENTIFICATION</scope>
    <source>
        <strain evidence="3">subsp. malaccensis</strain>
    </source>
</reference>
<feature type="signal peptide" evidence="1">
    <location>
        <begin position="1"/>
        <end position="29"/>
    </location>
</feature>
<evidence type="ECO:0000256" key="1">
    <source>
        <dbReference type="SAM" id="SignalP"/>
    </source>
</evidence>
<gene>
    <name evidence="2" type="ORF">GSMUA_107650.1</name>
</gene>
<name>A0A804IK71_MUSAM</name>
<evidence type="ECO:0000313" key="2">
    <source>
        <dbReference type="EMBL" id="CAG1840971.1"/>
    </source>
</evidence>